<evidence type="ECO:0000313" key="10">
    <source>
        <dbReference type="Proteomes" id="UP001140217"/>
    </source>
</evidence>
<gene>
    <name evidence="9" type="primary">RTC2</name>
    <name evidence="9" type="ORF">H4R18_001748</name>
</gene>
<evidence type="ECO:0000256" key="5">
    <source>
        <dbReference type="ARBA" id="ARBA00038039"/>
    </source>
</evidence>
<proteinExistence type="inferred from homology"/>
<comment type="similarity">
    <text evidence="5">Belongs to the laat-1 family.</text>
</comment>
<feature type="transmembrane region" description="Helical" evidence="8">
    <location>
        <begin position="59"/>
        <end position="79"/>
    </location>
</feature>
<keyword evidence="10" id="KW-1185">Reference proteome</keyword>
<dbReference type="OrthoDB" id="8048523at2759"/>
<dbReference type="SMART" id="SM00679">
    <property type="entry name" value="CTNS"/>
    <property type="match status" value="2"/>
</dbReference>
<feature type="transmembrane region" description="Helical" evidence="8">
    <location>
        <begin position="314"/>
        <end position="336"/>
    </location>
</feature>
<dbReference type="InterPro" id="IPR051415">
    <property type="entry name" value="LAAT-1"/>
</dbReference>
<evidence type="ECO:0000256" key="7">
    <source>
        <dbReference type="SAM" id="MobiDB-lite"/>
    </source>
</evidence>
<feature type="region of interest" description="Disordered" evidence="7">
    <location>
        <begin position="346"/>
        <end position="420"/>
    </location>
</feature>
<feature type="transmembrane region" description="Helical" evidence="8">
    <location>
        <begin position="256"/>
        <end position="275"/>
    </location>
</feature>
<dbReference type="Pfam" id="PF04193">
    <property type="entry name" value="PQ-loop"/>
    <property type="match status" value="2"/>
</dbReference>
<dbReference type="GO" id="GO:0098852">
    <property type="term" value="C:lytic vacuole membrane"/>
    <property type="evidence" value="ECO:0007669"/>
    <property type="project" value="UniProtKB-ARBA"/>
</dbReference>
<evidence type="ECO:0000256" key="1">
    <source>
        <dbReference type="ARBA" id="ARBA00004141"/>
    </source>
</evidence>
<evidence type="ECO:0000256" key="8">
    <source>
        <dbReference type="SAM" id="Phobius"/>
    </source>
</evidence>
<dbReference type="Gene3D" id="1.20.1280.290">
    <property type="match status" value="2"/>
</dbReference>
<evidence type="ECO:0000256" key="6">
    <source>
        <dbReference type="ARBA" id="ARBA00050768"/>
    </source>
</evidence>
<feature type="transmembrane region" description="Helical" evidence="8">
    <location>
        <begin position="34"/>
        <end position="53"/>
    </location>
</feature>
<dbReference type="InterPro" id="IPR006603">
    <property type="entry name" value="PQ-loop_rpt"/>
</dbReference>
<feature type="compositionally biased region" description="Gly residues" evidence="7">
    <location>
        <begin position="355"/>
        <end position="366"/>
    </location>
</feature>
<dbReference type="AlphaFoldDB" id="A0A9W8HE98"/>
<comment type="catalytic activity">
    <reaction evidence="6">
        <text>L-histidine(out) + L-arginine(in) = L-histidine(in) + L-arginine(out)</text>
        <dbReference type="Rhea" id="RHEA:71063"/>
        <dbReference type="ChEBI" id="CHEBI:32682"/>
        <dbReference type="ChEBI" id="CHEBI:57595"/>
    </reaction>
</comment>
<dbReference type="PANTHER" id="PTHR16201">
    <property type="entry name" value="SEVEN TRANSMEMBRANE PROTEIN 1-RELATED"/>
    <property type="match status" value="1"/>
</dbReference>
<dbReference type="EMBL" id="JANBUL010000049">
    <property type="protein sequence ID" value="KAJ2783381.1"/>
    <property type="molecule type" value="Genomic_DNA"/>
</dbReference>
<evidence type="ECO:0000256" key="3">
    <source>
        <dbReference type="ARBA" id="ARBA00022989"/>
    </source>
</evidence>
<feature type="transmembrane region" description="Helical" evidence="8">
    <location>
        <begin position="6"/>
        <end position="27"/>
    </location>
</feature>
<keyword evidence="2 8" id="KW-0812">Transmembrane</keyword>
<protein>
    <submittedName>
        <fullName evidence="9">Vacuolar membrane transporter for cationic amino acids</fullName>
    </submittedName>
</protein>
<keyword evidence="3 8" id="KW-1133">Transmembrane helix</keyword>
<comment type="subcellular location">
    <subcellularLocation>
        <location evidence="1">Membrane</location>
        <topology evidence="1">Multi-pass membrane protein</topology>
    </subcellularLocation>
</comment>
<feature type="transmembrane region" description="Helical" evidence="8">
    <location>
        <begin position="287"/>
        <end position="308"/>
    </location>
</feature>
<organism evidence="9 10">
    <name type="scientific">Coemansia javaensis</name>
    <dbReference type="NCBI Taxonomy" id="2761396"/>
    <lineage>
        <taxon>Eukaryota</taxon>
        <taxon>Fungi</taxon>
        <taxon>Fungi incertae sedis</taxon>
        <taxon>Zoopagomycota</taxon>
        <taxon>Kickxellomycotina</taxon>
        <taxon>Kickxellomycetes</taxon>
        <taxon>Kickxellales</taxon>
        <taxon>Kickxellaceae</taxon>
        <taxon>Coemansia</taxon>
    </lineage>
</organism>
<dbReference type="GO" id="GO:0034486">
    <property type="term" value="P:vacuolar transmembrane transport"/>
    <property type="evidence" value="ECO:0007669"/>
    <property type="project" value="UniProtKB-ARBA"/>
</dbReference>
<accession>A0A9W8HE98</accession>
<dbReference type="GO" id="GO:0015174">
    <property type="term" value="F:basic amino acid transmembrane transporter activity"/>
    <property type="evidence" value="ECO:0007669"/>
    <property type="project" value="UniProtKB-ARBA"/>
</dbReference>
<dbReference type="PANTHER" id="PTHR16201:SF34">
    <property type="entry name" value="LYSOSOMAL AMINO ACID TRANSPORTER 1"/>
    <property type="match status" value="1"/>
</dbReference>
<dbReference type="FunFam" id="1.20.1280.290:FF:000009">
    <property type="entry name" value="PQ loop repeat family protein"/>
    <property type="match status" value="1"/>
</dbReference>
<feature type="compositionally biased region" description="Basic residues" evidence="7">
    <location>
        <begin position="384"/>
        <end position="396"/>
    </location>
</feature>
<evidence type="ECO:0000256" key="2">
    <source>
        <dbReference type="ARBA" id="ARBA00022692"/>
    </source>
</evidence>
<name>A0A9W8HE98_9FUNG</name>
<evidence type="ECO:0000313" key="9">
    <source>
        <dbReference type="EMBL" id="KAJ2783381.1"/>
    </source>
</evidence>
<sequence length="420" mass="45462">MLLSDVFGYASFGCWLMVLLPQLWLNYRRKSSDGLSLGFILMWLAGDFADWYGAYVGQLLLPTILIGLYFVVTDVVLLAQMFCYRKSDDDIFGAGQLPEGAERPPLLMRRGRRACRLSGPGSDRRRLAEYCEAEREALLDRGLAEHQILAGFSEYQLSAGPEGRQALTGSAQRQISAGFAAYGAIPRPGSGSGSGARTPPQRPGIWAALRGALSSTAGRAASGAAAVLVVLLGLGVGSRALLAYYPQRVTDVVSQIFGYTSAAMFFIAYIPQIAWNFTAQSTEGLSVGMFVCTVLGNVTYCLSILAVSTEREYLATYAPWLAGAAGTLGFEALVLWQCYFYSKPRSGDDDDDDGSGGSNSGSGDGSSSGDENDKVAGLLGHEQRQRRRRRRRRNHRASIDIRPNRSRSRAPVPRIFASGD</sequence>
<comment type="caution">
    <text evidence="9">The sequence shown here is derived from an EMBL/GenBank/DDBJ whole genome shotgun (WGS) entry which is preliminary data.</text>
</comment>
<feature type="transmembrane region" description="Helical" evidence="8">
    <location>
        <begin position="220"/>
        <end position="244"/>
    </location>
</feature>
<reference evidence="9" key="1">
    <citation type="submission" date="2022-07" db="EMBL/GenBank/DDBJ databases">
        <title>Phylogenomic reconstructions and comparative analyses of Kickxellomycotina fungi.</title>
        <authorList>
            <person name="Reynolds N.K."/>
            <person name="Stajich J.E."/>
            <person name="Barry K."/>
            <person name="Grigoriev I.V."/>
            <person name="Crous P."/>
            <person name="Smith M.E."/>
        </authorList>
    </citation>
    <scope>NUCLEOTIDE SEQUENCE</scope>
    <source>
        <strain evidence="9">NBRC 105414</strain>
    </source>
</reference>
<evidence type="ECO:0000256" key="4">
    <source>
        <dbReference type="ARBA" id="ARBA00023136"/>
    </source>
</evidence>
<dbReference type="Proteomes" id="UP001140217">
    <property type="component" value="Unassembled WGS sequence"/>
</dbReference>
<keyword evidence="4 8" id="KW-0472">Membrane</keyword>